<dbReference type="Proteomes" id="UP000659223">
    <property type="component" value="Unassembled WGS sequence"/>
</dbReference>
<evidence type="ECO:0000313" key="1">
    <source>
        <dbReference type="EMBL" id="GGX82596.1"/>
    </source>
</evidence>
<dbReference type="InterPro" id="IPR011990">
    <property type="entry name" value="TPR-like_helical_dom_sf"/>
</dbReference>
<name>A0ABQ2YIK7_9ACTN</name>
<organism evidence="1 2">
    <name type="scientific">Streptomyces hiroshimensis</name>
    <dbReference type="NCBI Taxonomy" id="66424"/>
    <lineage>
        <taxon>Bacteria</taxon>
        <taxon>Bacillati</taxon>
        <taxon>Actinomycetota</taxon>
        <taxon>Actinomycetes</taxon>
        <taxon>Kitasatosporales</taxon>
        <taxon>Streptomycetaceae</taxon>
        <taxon>Streptomyces</taxon>
    </lineage>
</organism>
<sequence length="415" mass="46132">MSDERPAWARRIAAERMARNWSQLDAVKALRAHAPTELPADDSMVRQWKRWESGAKPGDFYQPIIAATFGTVTHAIFPASSRRDGDKEILAASGMETLEIVSRLNKSDVDNATLEALRITTDRLCSEYPYMPSEQLLLEGRQWLRRVVELHSKSLTLTQHREVLALSGWLALLVGCVEYDTGDRHAAETTRRAALSLANEADHSEVAGWGHEMRAWFSLTTGDYRGVIAAAQAGAEVAPNHSVAVQLAAQEAKAWARLGDRRQVEVALDRGRRLLEGLPHPDNVDHHFVVDPAKFDFYAMDCYRLVGEDKLAHTLANEVLRAGTDFDGTERKPMRNAEARVTLGVTAAREGDLEQALTHGERALQGERQSVPSLIMTSRELAAVIRDRYSSEPAAREYLSHLRDLGQAKPGFLPS</sequence>
<keyword evidence="2" id="KW-1185">Reference proteome</keyword>
<dbReference type="RefSeq" id="WP_190022164.1">
    <property type="nucleotide sequence ID" value="NZ_BMUT01000005.1"/>
</dbReference>
<dbReference type="Gene3D" id="1.25.40.10">
    <property type="entry name" value="Tetratricopeptide repeat domain"/>
    <property type="match status" value="1"/>
</dbReference>
<dbReference type="SUPFAM" id="SSF48452">
    <property type="entry name" value="TPR-like"/>
    <property type="match status" value="1"/>
</dbReference>
<evidence type="ECO:0008006" key="3">
    <source>
        <dbReference type="Google" id="ProtNLM"/>
    </source>
</evidence>
<protein>
    <recommendedName>
        <fullName evidence="3">XRE family transcriptional regulator</fullName>
    </recommendedName>
</protein>
<dbReference type="EMBL" id="BMUT01000005">
    <property type="protein sequence ID" value="GGX82596.1"/>
    <property type="molecule type" value="Genomic_DNA"/>
</dbReference>
<gene>
    <name evidence="1" type="ORF">GCM10010324_30280</name>
</gene>
<comment type="caution">
    <text evidence="1">The sequence shown here is derived from an EMBL/GenBank/DDBJ whole genome shotgun (WGS) entry which is preliminary data.</text>
</comment>
<accession>A0ABQ2YIK7</accession>
<reference evidence="2" key="1">
    <citation type="journal article" date="2019" name="Int. J. Syst. Evol. Microbiol.">
        <title>The Global Catalogue of Microorganisms (GCM) 10K type strain sequencing project: providing services to taxonomists for standard genome sequencing and annotation.</title>
        <authorList>
            <consortium name="The Broad Institute Genomics Platform"/>
            <consortium name="The Broad Institute Genome Sequencing Center for Infectious Disease"/>
            <person name="Wu L."/>
            <person name="Ma J."/>
        </authorList>
    </citation>
    <scope>NUCLEOTIDE SEQUENCE [LARGE SCALE GENOMIC DNA]</scope>
    <source>
        <strain evidence="2">JCM 4586</strain>
    </source>
</reference>
<proteinExistence type="predicted"/>
<evidence type="ECO:0000313" key="2">
    <source>
        <dbReference type="Proteomes" id="UP000659223"/>
    </source>
</evidence>